<gene>
    <name evidence="4" type="ORF">J2739_005592</name>
</gene>
<evidence type="ECO:0000313" key="5">
    <source>
        <dbReference type="Proteomes" id="UP001184230"/>
    </source>
</evidence>
<comment type="caution">
    <text evidence="4">The sequence shown here is derived from an EMBL/GenBank/DDBJ whole genome shotgun (WGS) entry which is preliminary data.</text>
</comment>
<dbReference type="Gene3D" id="3.30.1490.70">
    <property type="match status" value="1"/>
</dbReference>
<dbReference type="EMBL" id="JAVDRF010000030">
    <property type="protein sequence ID" value="MDR6539785.1"/>
    <property type="molecule type" value="Genomic_DNA"/>
</dbReference>
<evidence type="ECO:0000259" key="3">
    <source>
        <dbReference type="PROSITE" id="PS50160"/>
    </source>
</evidence>
<protein>
    <submittedName>
        <fullName evidence="4">Bifunctional non-homologous end joining protein LigD</fullName>
        <ecNumber evidence="4">6.5.1.1</ecNumber>
    </submittedName>
</protein>
<dbReference type="InterPro" id="IPR050191">
    <property type="entry name" value="ATP-dep_DNA_ligase"/>
</dbReference>
<dbReference type="Pfam" id="PF01068">
    <property type="entry name" value="DNA_ligase_A_M"/>
    <property type="match status" value="1"/>
</dbReference>
<dbReference type="EC" id="6.5.1.1" evidence="4"/>
<evidence type="ECO:0000313" key="4">
    <source>
        <dbReference type="EMBL" id="MDR6539785.1"/>
    </source>
</evidence>
<organism evidence="4 5">
    <name type="scientific">Variovorax soli</name>
    <dbReference type="NCBI Taxonomy" id="376815"/>
    <lineage>
        <taxon>Bacteria</taxon>
        <taxon>Pseudomonadati</taxon>
        <taxon>Pseudomonadota</taxon>
        <taxon>Betaproteobacteria</taxon>
        <taxon>Burkholderiales</taxon>
        <taxon>Comamonadaceae</taxon>
        <taxon>Variovorax</taxon>
    </lineage>
</organism>
<keyword evidence="2 4" id="KW-0436">Ligase</keyword>
<dbReference type="SUPFAM" id="SSF56091">
    <property type="entry name" value="DNA ligase/mRNA capping enzyme, catalytic domain"/>
    <property type="match status" value="1"/>
</dbReference>
<dbReference type="Proteomes" id="UP001184230">
    <property type="component" value="Unassembled WGS sequence"/>
</dbReference>
<evidence type="ECO:0000256" key="2">
    <source>
        <dbReference type="ARBA" id="ARBA00022598"/>
    </source>
</evidence>
<dbReference type="PANTHER" id="PTHR45674:SF4">
    <property type="entry name" value="DNA LIGASE 1"/>
    <property type="match status" value="1"/>
</dbReference>
<proteinExistence type="inferred from homology"/>
<name>A0ABU1NMV4_9BURK</name>
<dbReference type="PROSITE" id="PS50160">
    <property type="entry name" value="DNA_LIGASE_A3"/>
    <property type="match status" value="1"/>
</dbReference>
<dbReference type="Gene3D" id="3.30.470.30">
    <property type="entry name" value="DNA ligase/mRNA capping enzyme"/>
    <property type="match status" value="1"/>
</dbReference>
<accession>A0ABU1NMV4</accession>
<dbReference type="CDD" id="cd07906">
    <property type="entry name" value="Adenylation_DNA_ligase_LigD_LigC"/>
    <property type="match status" value="1"/>
</dbReference>
<reference evidence="4 5" key="1">
    <citation type="submission" date="2023-07" db="EMBL/GenBank/DDBJ databases">
        <title>Sorghum-associated microbial communities from plants grown in Nebraska, USA.</title>
        <authorList>
            <person name="Schachtman D."/>
        </authorList>
    </citation>
    <scope>NUCLEOTIDE SEQUENCE [LARGE SCALE GENOMIC DNA]</scope>
    <source>
        <strain evidence="4 5">DS1781</strain>
    </source>
</reference>
<evidence type="ECO:0000256" key="1">
    <source>
        <dbReference type="ARBA" id="ARBA00007572"/>
    </source>
</evidence>
<comment type="similarity">
    <text evidence="1">Belongs to the ATP-dependent DNA ligase family.</text>
</comment>
<keyword evidence="5" id="KW-1185">Reference proteome</keyword>
<dbReference type="PANTHER" id="PTHR45674">
    <property type="entry name" value="DNA LIGASE 1/3 FAMILY MEMBER"/>
    <property type="match status" value="1"/>
</dbReference>
<feature type="domain" description="ATP-dependent DNA ligase family profile" evidence="3">
    <location>
        <begin position="117"/>
        <end position="204"/>
    </location>
</feature>
<sequence>MLRASAPKPEIVDTLRPMLVDERPFDLVALGWLFEIKYDGYRCLAEFGGGAAFLRSKNGSDMTKWFPEVADALARVENGPHVTDGEIVVLDDIGRSDFDRLQTRALRRRLLPGADWVVYCAFDVLVLDGEPVMALPLVERKALLVPLLAEAGSVLPVGHFEGDGRTLFDHAVLPLKLEGLVAKRLTSTYQPGVRSSDWVKVKRENAIPAQRFKRGPKSRDISVGL</sequence>
<dbReference type="GO" id="GO:0003910">
    <property type="term" value="F:DNA ligase (ATP) activity"/>
    <property type="evidence" value="ECO:0007669"/>
    <property type="project" value="UniProtKB-EC"/>
</dbReference>
<dbReference type="PROSITE" id="PS00333">
    <property type="entry name" value="DNA_LIGASE_A2"/>
    <property type="match status" value="1"/>
</dbReference>
<dbReference type="InterPro" id="IPR016059">
    <property type="entry name" value="DNA_ligase_ATP-dep_CS"/>
</dbReference>
<dbReference type="RefSeq" id="WP_309907761.1">
    <property type="nucleotide sequence ID" value="NZ_JAVDRF010000030.1"/>
</dbReference>
<dbReference type="InterPro" id="IPR012310">
    <property type="entry name" value="DNA_ligase_ATP-dep_cent"/>
</dbReference>